<dbReference type="RefSeq" id="WP_180952122.1">
    <property type="nucleotide sequence ID" value="NZ_PKHR02000020.1"/>
</dbReference>
<comment type="caution">
    <text evidence="1">The sequence shown here is derived from an EMBL/GenBank/DDBJ whole genome shotgun (WGS) entry which is preliminary data.</text>
</comment>
<dbReference type="EMBL" id="PKHR02000020">
    <property type="protein sequence ID" value="MEM5986683.1"/>
    <property type="molecule type" value="Genomic_DNA"/>
</dbReference>
<keyword evidence="2" id="KW-1185">Reference proteome</keyword>
<evidence type="ECO:0000313" key="1">
    <source>
        <dbReference type="EMBL" id="MEM5986683.1"/>
    </source>
</evidence>
<protein>
    <submittedName>
        <fullName evidence="1">Uncharacterized protein</fullName>
    </submittedName>
</protein>
<proteinExistence type="predicted"/>
<evidence type="ECO:0000313" key="2">
    <source>
        <dbReference type="Proteomes" id="UP000235104"/>
    </source>
</evidence>
<gene>
    <name evidence="1" type="ORF">CYJ44_011030</name>
</gene>
<reference evidence="1" key="1">
    <citation type="submission" date="2017-12" db="EMBL/GenBank/DDBJ databases">
        <authorList>
            <person name="Thomas-White K."/>
            <person name="Wolfe A.J."/>
        </authorList>
    </citation>
    <scope>NUCLEOTIDE SEQUENCE</scope>
    <source>
        <strain evidence="1">UMB0043</strain>
    </source>
</reference>
<organism evidence="1 2">
    <name type="scientific">Corynebacterium hesseae</name>
    <dbReference type="NCBI Taxonomy" id="2913502"/>
    <lineage>
        <taxon>Bacteria</taxon>
        <taxon>Bacillati</taxon>
        <taxon>Actinomycetota</taxon>
        <taxon>Actinomycetes</taxon>
        <taxon>Mycobacteriales</taxon>
        <taxon>Corynebacteriaceae</taxon>
        <taxon>Corynebacterium</taxon>
    </lineage>
</organism>
<accession>A0ABU9ULT5</accession>
<name>A0ABU9ULT5_9CORY</name>
<sequence length="48" mass="5367">MSVYGADAALIANHVAKLPRVPGQLLRTPGEDGYLSRQTFQKRWVKAR</sequence>
<dbReference type="Proteomes" id="UP000235104">
    <property type="component" value="Unassembled WGS sequence"/>
</dbReference>